<dbReference type="Proteomes" id="UP000191691">
    <property type="component" value="Unassembled WGS sequence"/>
</dbReference>
<proteinExistence type="predicted"/>
<dbReference type="AlphaFoldDB" id="A0A1V6YM67"/>
<evidence type="ECO:0000313" key="3">
    <source>
        <dbReference type="Proteomes" id="UP000191691"/>
    </source>
</evidence>
<keyword evidence="1" id="KW-1133">Transmembrane helix</keyword>
<evidence type="ECO:0000313" key="2">
    <source>
        <dbReference type="EMBL" id="OQE88384.1"/>
    </source>
</evidence>
<feature type="transmembrane region" description="Helical" evidence="1">
    <location>
        <begin position="23"/>
        <end position="43"/>
    </location>
</feature>
<keyword evidence="1" id="KW-0812">Transmembrane</keyword>
<protein>
    <submittedName>
        <fullName evidence="2">Uncharacterized protein</fullName>
    </submittedName>
</protein>
<keyword evidence="1" id="KW-0472">Membrane</keyword>
<name>A0A1V6YM67_PENNA</name>
<comment type="caution">
    <text evidence="2">The sequence shown here is derived from an EMBL/GenBank/DDBJ whole genome shotgun (WGS) entry which is preliminary data.</text>
</comment>
<dbReference type="EMBL" id="MOOB01000017">
    <property type="protein sequence ID" value="OQE88384.1"/>
    <property type="molecule type" value="Genomic_DNA"/>
</dbReference>
<gene>
    <name evidence="2" type="ORF">PENNAL_c0017G01720</name>
</gene>
<evidence type="ECO:0000256" key="1">
    <source>
        <dbReference type="SAM" id="Phobius"/>
    </source>
</evidence>
<keyword evidence="3" id="KW-1185">Reference proteome</keyword>
<reference evidence="3" key="1">
    <citation type="journal article" date="2017" name="Nat. Microbiol.">
        <title>Global analysis of biosynthetic gene clusters reveals vast potential of secondary metabolite production in Penicillium species.</title>
        <authorList>
            <person name="Nielsen J.C."/>
            <person name="Grijseels S."/>
            <person name="Prigent S."/>
            <person name="Ji B."/>
            <person name="Dainat J."/>
            <person name="Nielsen K.F."/>
            <person name="Frisvad J.C."/>
            <person name="Workman M."/>
            <person name="Nielsen J."/>
        </authorList>
    </citation>
    <scope>NUCLEOTIDE SEQUENCE [LARGE SCALE GENOMIC DNA]</scope>
    <source>
        <strain evidence="3">IBT 13039</strain>
    </source>
</reference>
<accession>A0A1V6YM67</accession>
<sequence length="117" mass="13063">MAELVRLAEQKGAAVMNNVASNLIWMFVVCLIAWKAVTFLFWLMQRLCDRNAAPPLPPSWWIKDASYPLPPTISNGYGTDDSTSIFQLPMMACGYYCRLAQGWLAMTLGAACALFQH</sequence>
<organism evidence="2 3">
    <name type="scientific">Penicillium nalgiovense</name>
    <dbReference type="NCBI Taxonomy" id="60175"/>
    <lineage>
        <taxon>Eukaryota</taxon>
        <taxon>Fungi</taxon>
        <taxon>Dikarya</taxon>
        <taxon>Ascomycota</taxon>
        <taxon>Pezizomycotina</taxon>
        <taxon>Eurotiomycetes</taxon>
        <taxon>Eurotiomycetidae</taxon>
        <taxon>Eurotiales</taxon>
        <taxon>Aspergillaceae</taxon>
        <taxon>Penicillium</taxon>
    </lineage>
</organism>